<dbReference type="OMA" id="FTALYEC"/>
<keyword evidence="3" id="KW-0964">Secreted</keyword>
<sequence length="278" mass="32054">MGLATTSIALLVLSLAAVGRCDLPQYSVYKSLFTALYECGEYLQVDNVTLDQYIYYGYPSIPEVKRLIHCAMVNVGAWNDNIGVRPNVFRYFFKPNELDTEYEERTQQCLAQICPNEYDQNYRAFETFSCYYRQYGRLVKEDVFNPLETLEFLQLLQFIKLVLNIPNEKVVQFAAGDYLNDPLFKQALYIGVVRIGALSRDKGFLPDVGYAQYGYPQLISPCVQKCIADVAAQYMNADKRELVYQVYVQCWYSFLDPFLRSQFQAALDGSLCDVQVKY</sequence>
<evidence type="ECO:0000313" key="7">
    <source>
        <dbReference type="EnsemblMetazoa" id="AAEL009433-PB"/>
    </source>
</evidence>
<reference evidence="7" key="2">
    <citation type="submission" date="2022-10" db="UniProtKB">
        <authorList>
            <consortium name="EnsemblMetazoa"/>
        </authorList>
    </citation>
    <scope>IDENTIFICATION</scope>
    <source>
        <strain evidence="7">LVP_AGWG</strain>
    </source>
</reference>
<dbReference type="GO" id="GO:0007608">
    <property type="term" value="P:sensory perception of smell"/>
    <property type="evidence" value="ECO:0007669"/>
    <property type="project" value="TreeGrafter"/>
</dbReference>
<dbReference type="GO" id="GO:0005549">
    <property type="term" value="F:odorant binding"/>
    <property type="evidence" value="ECO:0007669"/>
    <property type="project" value="InterPro"/>
</dbReference>
<dbReference type="Proteomes" id="UP000008820">
    <property type="component" value="Chromosome 2"/>
</dbReference>
<keyword evidence="4 6" id="KW-0732">Signal</keyword>
<dbReference type="GO" id="GO:0005615">
    <property type="term" value="C:extracellular space"/>
    <property type="evidence" value="ECO:0007669"/>
    <property type="project" value="TreeGrafter"/>
</dbReference>
<dbReference type="OrthoDB" id="10329469at2759"/>
<dbReference type="SUPFAM" id="SSF47565">
    <property type="entry name" value="Insect pheromone/odorant-binding proteins"/>
    <property type="match status" value="1"/>
</dbReference>
<dbReference type="PANTHER" id="PTHR11857:SF46">
    <property type="entry name" value="GENERAL ODORANT-BINDING PROTEIN 99A-RELATED"/>
    <property type="match status" value="1"/>
</dbReference>
<keyword evidence="5" id="KW-1015">Disulfide bond</keyword>
<evidence type="ECO:0000256" key="3">
    <source>
        <dbReference type="ARBA" id="ARBA00022525"/>
    </source>
</evidence>
<evidence type="ECO:0000256" key="6">
    <source>
        <dbReference type="SAM" id="SignalP"/>
    </source>
</evidence>
<gene>
    <name evidence="7" type="primary">5565525</name>
</gene>
<keyword evidence="8" id="KW-1185">Reference proteome</keyword>
<dbReference type="KEGG" id="aag:5565525"/>
<name>A0A903UIC5_AEDAE</name>
<dbReference type="InterPro" id="IPR006170">
    <property type="entry name" value="PBP/GOBP"/>
</dbReference>
<evidence type="ECO:0000256" key="4">
    <source>
        <dbReference type="ARBA" id="ARBA00022729"/>
    </source>
</evidence>
<proteinExistence type="inferred from homology"/>
<feature type="signal peptide" evidence="6">
    <location>
        <begin position="1"/>
        <end position="21"/>
    </location>
</feature>
<comment type="subcellular location">
    <subcellularLocation>
        <location evidence="1">Secreted</location>
    </subcellularLocation>
</comment>
<dbReference type="EnsemblMetazoa" id="AAEL009433-RB">
    <property type="protein sequence ID" value="AAEL009433-PB"/>
    <property type="gene ID" value="AAEL009433"/>
</dbReference>
<accession>A0A903UIC5</accession>
<dbReference type="Pfam" id="PF01395">
    <property type="entry name" value="PBP_GOBP"/>
    <property type="match status" value="1"/>
</dbReference>
<comment type="similarity">
    <text evidence="2">Belongs to the PBP/GOBP family.</text>
</comment>
<dbReference type="AlphaFoldDB" id="A0A903UIC5"/>
<organism evidence="7 8">
    <name type="scientific">Aedes aegypti</name>
    <name type="common">Yellowfever mosquito</name>
    <name type="synonym">Culex aegypti</name>
    <dbReference type="NCBI Taxonomy" id="7159"/>
    <lineage>
        <taxon>Eukaryota</taxon>
        <taxon>Metazoa</taxon>
        <taxon>Ecdysozoa</taxon>
        <taxon>Arthropoda</taxon>
        <taxon>Hexapoda</taxon>
        <taxon>Insecta</taxon>
        <taxon>Pterygota</taxon>
        <taxon>Neoptera</taxon>
        <taxon>Endopterygota</taxon>
        <taxon>Diptera</taxon>
        <taxon>Nematocera</taxon>
        <taxon>Culicoidea</taxon>
        <taxon>Culicidae</taxon>
        <taxon>Culicinae</taxon>
        <taxon>Aedini</taxon>
        <taxon>Aedes</taxon>
        <taxon>Stegomyia</taxon>
    </lineage>
</organism>
<evidence type="ECO:0000256" key="2">
    <source>
        <dbReference type="ARBA" id="ARBA00008098"/>
    </source>
</evidence>
<dbReference type="CDD" id="cd23992">
    <property type="entry name" value="PBP_GOBP"/>
    <property type="match status" value="1"/>
</dbReference>
<dbReference type="Gene3D" id="1.10.238.20">
    <property type="entry name" value="Pheromone/general odorant binding protein domain"/>
    <property type="match status" value="1"/>
</dbReference>
<evidence type="ECO:0000313" key="8">
    <source>
        <dbReference type="Proteomes" id="UP000008820"/>
    </source>
</evidence>
<dbReference type="InterPro" id="IPR036728">
    <property type="entry name" value="PBP_GOBP_sf"/>
</dbReference>
<evidence type="ECO:0000256" key="5">
    <source>
        <dbReference type="ARBA" id="ARBA00023157"/>
    </source>
</evidence>
<reference evidence="7 8" key="1">
    <citation type="submission" date="2017-06" db="EMBL/GenBank/DDBJ databases">
        <title>Aedes aegypti genome working group (AGWG) sequencing and assembly.</title>
        <authorList>
            <consortium name="Aedes aegypti Genome Working Group (AGWG)"/>
            <person name="Matthews B.J."/>
        </authorList>
    </citation>
    <scope>NUCLEOTIDE SEQUENCE [LARGE SCALE GENOMIC DNA]</scope>
    <source>
        <strain evidence="7 8">LVP_AGWG</strain>
    </source>
</reference>
<dbReference type="PANTHER" id="PTHR11857">
    <property type="entry name" value="ODORANT BINDING PROTEIN-RELATED"/>
    <property type="match status" value="1"/>
</dbReference>
<evidence type="ECO:0000256" key="1">
    <source>
        <dbReference type="ARBA" id="ARBA00004613"/>
    </source>
</evidence>
<protein>
    <submittedName>
        <fullName evidence="7">Uncharacterized protein</fullName>
    </submittedName>
</protein>
<feature type="chain" id="PRO_5037009688" evidence="6">
    <location>
        <begin position="22"/>
        <end position="278"/>
    </location>
</feature>